<dbReference type="AlphaFoldDB" id="A0A284RS89"/>
<dbReference type="OrthoDB" id="3527137at2759"/>
<proteinExistence type="predicted"/>
<dbReference type="Pfam" id="PF24968">
    <property type="entry name" value="DUF7770"/>
    <property type="match status" value="1"/>
</dbReference>
<feature type="domain" description="DUF7770" evidence="1">
    <location>
        <begin position="34"/>
        <end position="185"/>
    </location>
</feature>
<keyword evidence="3" id="KW-1185">Reference proteome</keyword>
<sequence>MSYTLPNRASISCTTELRLYLDTLEVNGIAIVGTSNGHAYHFQVFIYNCALGCSLSFDCKPTYDAPDPDKACVAVDFNTYTWTQSRDALPGEIPPSTGPFNARFQTSMKVWKICDVLFDNLKRDRYRFNSGMGCRHWCATILSDLEVHGYVSSGTTMNFESWERVKYMELGAAVFFLPRIQGDFYD</sequence>
<dbReference type="EMBL" id="FUEG01000014">
    <property type="protein sequence ID" value="SJL11626.1"/>
    <property type="molecule type" value="Genomic_DNA"/>
</dbReference>
<accession>A0A284RS89</accession>
<dbReference type="InterPro" id="IPR056672">
    <property type="entry name" value="DUF7770"/>
</dbReference>
<reference evidence="3" key="1">
    <citation type="journal article" date="2017" name="Nat. Ecol. Evol.">
        <title>Genome expansion and lineage-specific genetic innovations in the forest pathogenic fungi Armillaria.</title>
        <authorList>
            <person name="Sipos G."/>
            <person name="Prasanna A.N."/>
            <person name="Walter M.C."/>
            <person name="O'Connor E."/>
            <person name="Balint B."/>
            <person name="Krizsan K."/>
            <person name="Kiss B."/>
            <person name="Hess J."/>
            <person name="Varga T."/>
            <person name="Slot J."/>
            <person name="Riley R."/>
            <person name="Boka B."/>
            <person name="Rigling D."/>
            <person name="Barry K."/>
            <person name="Lee J."/>
            <person name="Mihaltcheva S."/>
            <person name="LaButti K."/>
            <person name="Lipzen A."/>
            <person name="Waldron R."/>
            <person name="Moloney N.M."/>
            <person name="Sperisen C."/>
            <person name="Kredics L."/>
            <person name="Vagvoelgyi C."/>
            <person name="Patrignani A."/>
            <person name="Fitzpatrick D."/>
            <person name="Nagy I."/>
            <person name="Doyle S."/>
            <person name="Anderson J.B."/>
            <person name="Grigoriev I.V."/>
            <person name="Gueldener U."/>
            <person name="Muensterkoetter M."/>
            <person name="Nagy L.G."/>
        </authorList>
    </citation>
    <scope>NUCLEOTIDE SEQUENCE [LARGE SCALE GENOMIC DNA]</scope>
    <source>
        <strain evidence="3">C18/9</strain>
    </source>
</reference>
<dbReference type="STRING" id="47428.A0A284RS89"/>
<evidence type="ECO:0000313" key="3">
    <source>
        <dbReference type="Proteomes" id="UP000219338"/>
    </source>
</evidence>
<evidence type="ECO:0000259" key="1">
    <source>
        <dbReference type="Pfam" id="PF24968"/>
    </source>
</evidence>
<evidence type="ECO:0000313" key="2">
    <source>
        <dbReference type="EMBL" id="SJL11626.1"/>
    </source>
</evidence>
<organism evidence="2 3">
    <name type="scientific">Armillaria ostoyae</name>
    <name type="common">Armillaria root rot fungus</name>
    <dbReference type="NCBI Taxonomy" id="47428"/>
    <lineage>
        <taxon>Eukaryota</taxon>
        <taxon>Fungi</taxon>
        <taxon>Dikarya</taxon>
        <taxon>Basidiomycota</taxon>
        <taxon>Agaricomycotina</taxon>
        <taxon>Agaricomycetes</taxon>
        <taxon>Agaricomycetidae</taxon>
        <taxon>Agaricales</taxon>
        <taxon>Marasmiineae</taxon>
        <taxon>Physalacriaceae</taxon>
        <taxon>Armillaria</taxon>
    </lineage>
</organism>
<gene>
    <name evidence="2" type="ORF">ARMOST_15032</name>
</gene>
<protein>
    <recommendedName>
        <fullName evidence="1">DUF7770 domain-containing protein</fullName>
    </recommendedName>
</protein>
<name>A0A284RS89_ARMOS</name>
<dbReference type="OMA" id="WCATILS"/>
<dbReference type="Proteomes" id="UP000219338">
    <property type="component" value="Unassembled WGS sequence"/>
</dbReference>